<keyword evidence="1" id="KW-0472">Membrane</keyword>
<dbReference type="AlphaFoldDB" id="A0A4Q1KFB5"/>
<protein>
    <submittedName>
        <fullName evidence="3">Pilus assembly protein</fullName>
    </submittedName>
</protein>
<dbReference type="Proteomes" id="UP000290958">
    <property type="component" value="Unassembled WGS sequence"/>
</dbReference>
<evidence type="ECO:0000259" key="2">
    <source>
        <dbReference type="Pfam" id="PF07811"/>
    </source>
</evidence>
<feature type="domain" description="TadE-like" evidence="2">
    <location>
        <begin position="12"/>
        <end position="54"/>
    </location>
</feature>
<accession>A0A4Q1KFB5</accession>
<comment type="caution">
    <text evidence="3">The sequence shown here is derived from an EMBL/GenBank/DDBJ whole genome shotgun (WGS) entry which is preliminary data.</text>
</comment>
<gene>
    <name evidence="3" type="ORF">EQG66_11210</name>
</gene>
<dbReference type="RefSeq" id="WP_129404683.1">
    <property type="nucleotide sequence ID" value="NZ_SBKP01000011.1"/>
</dbReference>
<organism evidence="3 4">
    <name type="scientific">Sphingobium fluviale</name>
    <dbReference type="NCBI Taxonomy" id="2506423"/>
    <lineage>
        <taxon>Bacteria</taxon>
        <taxon>Pseudomonadati</taxon>
        <taxon>Pseudomonadota</taxon>
        <taxon>Alphaproteobacteria</taxon>
        <taxon>Sphingomonadales</taxon>
        <taxon>Sphingomonadaceae</taxon>
        <taxon>Sphingobium</taxon>
    </lineage>
</organism>
<dbReference type="Pfam" id="PF07811">
    <property type="entry name" value="TadE"/>
    <property type="match status" value="1"/>
</dbReference>
<feature type="transmembrane region" description="Helical" evidence="1">
    <location>
        <begin position="12"/>
        <end position="33"/>
    </location>
</feature>
<dbReference type="InterPro" id="IPR012495">
    <property type="entry name" value="TadE-like_dom"/>
</dbReference>
<dbReference type="EMBL" id="SBKP01000011">
    <property type="protein sequence ID" value="RXR27654.1"/>
    <property type="molecule type" value="Genomic_DNA"/>
</dbReference>
<name>A0A4Q1KFB5_9SPHN</name>
<dbReference type="OrthoDB" id="7306064at2"/>
<sequence>MTTLTLKSNEEGIAATEFALIAPVFAMLLMGALDIGHTLYMQAVLQGTIQKAARDSSLESGTATATQTTIDTRIRTAVKQLNHSLADADIAITRRYYKTFSTASAALAETWTDTNTNGTCDAGEPYTDANNNSVWDRDGGNAGQGAARDITVYNVTVTYPHMFPLWKMLGTTSISTVRATTVVANQPYGAQSQYGAATARTCP</sequence>
<evidence type="ECO:0000313" key="4">
    <source>
        <dbReference type="Proteomes" id="UP000290958"/>
    </source>
</evidence>
<proteinExistence type="predicted"/>
<keyword evidence="4" id="KW-1185">Reference proteome</keyword>
<keyword evidence="1" id="KW-0812">Transmembrane</keyword>
<reference evidence="4" key="1">
    <citation type="submission" date="2019-01" db="EMBL/GenBank/DDBJ databases">
        <title>Cytophagaceae bacterium strain CAR-16.</title>
        <authorList>
            <person name="Chen W.-M."/>
        </authorList>
    </citation>
    <scope>NUCLEOTIDE SEQUENCE [LARGE SCALE GENOMIC DNA]</scope>
    <source>
        <strain evidence="4">CHR27</strain>
    </source>
</reference>
<keyword evidence="1" id="KW-1133">Transmembrane helix</keyword>
<evidence type="ECO:0000313" key="3">
    <source>
        <dbReference type="EMBL" id="RXR27654.1"/>
    </source>
</evidence>
<evidence type="ECO:0000256" key="1">
    <source>
        <dbReference type="SAM" id="Phobius"/>
    </source>
</evidence>